<feature type="chain" id="PRO_5015346942" description="Outer membrane protein assembly factor BamE domain-containing protein" evidence="3">
    <location>
        <begin position="25"/>
        <end position="152"/>
    </location>
</feature>
<dbReference type="EMBL" id="ONZF01000012">
    <property type="protein sequence ID" value="SPJ25896.1"/>
    <property type="molecule type" value="Genomic_DNA"/>
</dbReference>
<dbReference type="InterPro" id="IPR007450">
    <property type="entry name" value="BamE_dom"/>
</dbReference>
<evidence type="ECO:0000313" key="5">
    <source>
        <dbReference type="EMBL" id="SPJ25896.1"/>
    </source>
</evidence>
<name>A0A2R8C0Q1_9RHOB</name>
<gene>
    <name evidence="5" type="ORF">PAA8504_03748</name>
</gene>
<sequence length="152" mass="16743">MIAMKSVLRNATGLSLALFLAACSAVYENHGYVPPDDLLNELQVGVDSRTEVASAVGRPTATGVMGAEAWYYVQSRFRRYGYQAKEEVDREVVAITYNDAGTIANIERFGLEDGRVVPISRRVTSTNTQGISFLRQLFRNIGNFNPADFLGD</sequence>
<keyword evidence="2" id="KW-0472">Membrane</keyword>
<dbReference type="InterPro" id="IPR037873">
    <property type="entry name" value="BamE-like"/>
</dbReference>
<evidence type="ECO:0000259" key="4">
    <source>
        <dbReference type="Pfam" id="PF04355"/>
    </source>
</evidence>
<evidence type="ECO:0000313" key="6">
    <source>
        <dbReference type="Proteomes" id="UP000244912"/>
    </source>
</evidence>
<dbReference type="AlphaFoldDB" id="A0A2R8C0Q1"/>
<dbReference type="Pfam" id="PF04355">
    <property type="entry name" value="BamE"/>
    <property type="match status" value="1"/>
</dbReference>
<accession>A0A2R8C0Q1</accession>
<keyword evidence="1 3" id="KW-0732">Signal</keyword>
<feature type="signal peptide" evidence="3">
    <location>
        <begin position="1"/>
        <end position="24"/>
    </location>
</feature>
<keyword evidence="6" id="KW-1185">Reference proteome</keyword>
<protein>
    <recommendedName>
        <fullName evidence="4">Outer membrane protein assembly factor BamE domain-containing protein</fullName>
    </recommendedName>
</protein>
<reference evidence="5 6" key="1">
    <citation type="submission" date="2018-03" db="EMBL/GenBank/DDBJ databases">
        <authorList>
            <person name="Keele B.F."/>
        </authorList>
    </citation>
    <scope>NUCLEOTIDE SEQUENCE [LARGE SCALE GENOMIC DNA]</scope>
    <source>
        <strain evidence="5 6">CECT 8504</strain>
    </source>
</reference>
<organism evidence="5 6">
    <name type="scientific">Palleronia abyssalis</name>
    <dbReference type="NCBI Taxonomy" id="1501240"/>
    <lineage>
        <taxon>Bacteria</taxon>
        <taxon>Pseudomonadati</taxon>
        <taxon>Pseudomonadota</taxon>
        <taxon>Alphaproteobacteria</taxon>
        <taxon>Rhodobacterales</taxon>
        <taxon>Roseobacteraceae</taxon>
        <taxon>Palleronia</taxon>
    </lineage>
</organism>
<dbReference type="GO" id="GO:0019867">
    <property type="term" value="C:outer membrane"/>
    <property type="evidence" value="ECO:0007669"/>
    <property type="project" value="InterPro"/>
</dbReference>
<proteinExistence type="predicted"/>
<evidence type="ECO:0000256" key="3">
    <source>
        <dbReference type="SAM" id="SignalP"/>
    </source>
</evidence>
<dbReference type="Proteomes" id="UP000244912">
    <property type="component" value="Unassembled WGS sequence"/>
</dbReference>
<dbReference type="PROSITE" id="PS51257">
    <property type="entry name" value="PROKAR_LIPOPROTEIN"/>
    <property type="match status" value="1"/>
</dbReference>
<evidence type="ECO:0000256" key="1">
    <source>
        <dbReference type="ARBA" id="ARBA00022729"/>
    </source>
</evidence>
<dbReference type="Gene3D" id="3.30.1450.10">
    <property type="match status" value="1"/>
</dbReference>
<evidence type="ECO:0000256" key="2">
    <source>
        <dbReference type="ARBA" id="ARBA00023136"/>
    </source>
</evidence>
<dbReference type="RefSeq" id="WP_181375868.1">
    <property type="nucleotide sequence ID" value="NZ_ONZF01000012.1"/>
</dbReference>
<feature type="domain" description="Outer membrane protein assembly factor BamE" evidence="4">
    <location>
        <begin position="31"/>
        <end position="106"/>
    </location>
</feature>